<dbReference type="InterPro" id="IPR011050">
    <property type="entry name" value="Pectin_lyase_fold/virulence"/>
</dbReference>
<sequence>MTKPSLLLPLLLPLPALSQTITPTPDGTGTLVNYNGNTYTITGGTQAGANLFHSFSELGLSPNQIANFLSTPNIQNILGRITGGNPSIIQGLISVTGGNSNLFLMNPAGFVFGQNASINVPGDFTATTADAIGFNGGFFNATGDNDYSTLVGTPNSFAFASANPGSIVNTANLTLGDGQNLTLVGGSILNTGTLNAGGNITLAAVPGGKTVRINQEGMVLGIEVTPQSIESGISAVDLPRLLTNPNLRDATGVEVDDNGTIRLTGSSATLNPDGNVTIAGNVRGNTVNLAAANRVLPIGDPLTLIRTGDGTYSAPTVTLFPKTGSEPNAYIFLDSTIPDYSQFLYGGKPGTTTVVVTPVENGIEKITATLATEGINPIDKMHILSEGNAGEFWLGNAFVSSENVGQYQTQMQSWASNLAPGADILIYACLTALGESGSILLNSIADVTGADVAGSTTLTGSAIQGGDWVLERTTGEIEASNPFAQEILESYNQTLQVFTATTVAELIADINTANANGEADTIRLTPNGIYTLTVIDNNTDGDNGLPSILADGGNSLTIEGFGATIERDGAAPNFRIFHVSGGADLRLNNLTLRSGSTQTAGAFITRNGGAILNRGTLAVTGSTISGNTANLSGGGIYNRGDAASVATLTVTGSTISGNTVNFAGGGIFNSGSAANAATLTVTGSTISGNTANSGGGIFNSGIAANAATLTVTESTISGNTANSGGGIFNSGSAANAATVTVTGSTISGNTANSGGGIFNSGIAANAATLTVTESTISGNTGGNGGGIFNEGRVANAAAATLGNTIVAGNTATTADPDVGRNNATNTIFNDSGNNLIGQDTLGLFTTSTLVGTAANPLDPGIAPLGDYGGTTQIHALLPDSPALNGGSNALTGGATTDQRGANRIIGGTVDIGAFEADYLLVPTGTPQSADINAAFATPLSVQLTDGFTNTAYPFAGIDVTFAAPTSGASGSFGNGATLTTDANGIVTNPFTANDIGGTYQVTASAANITGATFDLTNVEPTVTTPVTPTNSTVTPTPTPDASIAPLPTQPTRTLTEPPESNTIPQPQSPPQEISEVALACISPNDPVLSSLEEALPEIAWLLGSGGGNLSINLRDLLRDCGENLSGLLGNQRLIRQHLLREIEEQLGAEVLPLVSVGFVRTSEGLTAIINVSP</sequence>
<feature type="compositionally biased region" description="Low complexity" evidence="1">
    <location>
        <begin position="1020"/>
        <end position="1035"/>
    </location>
</feature>
<dbReference type="EMBL" id="JADEWZ010000039">
    <property type="protein sequence ID" value="MBE9118155.1"/>
    <property type="molecule type" value="Genomic_DNA"/>
</dbReference>
<name>A0A8J7JE60_9CYAN</name>
<feature type="signal peptide" evidence="2">
    <location>
        <begin position="1"/>
        <end position="18"/>
    </location>
</feature>
<dbReference type="NCBIfam" id="TIGR01901">
    <property type="entry name" value="adhes_NPXG"/>
    <property type="match status" value="1"/>
</dbReference>
<evidence type="ECO:0000256" key="1">
    <source>
        <dbReference type="SAM" id="MobiDB-lite"/>
    </source>
</evidence>
<keyword evidence="2" id="KW-0732">Signal</keyword>
<dbReference type="InterPro" id="IPR025592">
    <property type="entry name" value="DUF4347"/>
</dbReference>
<dbReference type="InterPro" id="IPR008638">
    <property type="entry name" value="FhaB/CdiA-like_TPS"/>
</dbReference>
<dbReference type="InterPro" id="IPR059226">
    <property type="entry name" value="Choice_anch_Q_dom"/>
</dbReference>
<dbReference type="SUPFAM" id="SSF49373">
    <property type="entry name" value="Invasin/intimin cell-adhesion fragments"/>
    <property type="match status" value="1"/>
</dbReference>
<dbReference type="NCBIfam" id="NF041518">
    <property type="entry name" value="choice_anch_Q"/>
    <property type="match status" value="1"/>
</dbReference>
<dbReference type="Pfam" id="PF05860">
    <property type="entry name" value="TPS"/>
    <property type="match status" value="1"/>
</dbReference>
<evidence type="ECO:0000313" key="5">
    <source>
        <dbReference type="Proteomes" id="UP000654482"/>
    </source>
</evidence>
<dbReference type="SMART" id="SM00912">
    <property type="entry name" value="Haemagg_act"/>
    <property type="match status" value="1"/>
</dbReference>
<dbReference type="Pfam" id="PF14252">
    <property type="entry name" value="DUF4347"/>
    <property type="match status" value="1"/>
</dbReference>
<dbReference type="SUPFAM" id="SSF51126">
    <property type="entry name" value="Pectin lyase-like"/>
    <property type="match status" value="2"/>
</dbReference>
<accession>A0A8J7JE60</accession>
<dbReference type="Gene3D" id="2.160.20.10">
    <property type="entry name" value="Single-stranded right-handed beta-helix, Pectin lyase-like"/>
    <property type="match status" value="1"/>
</dbReference>
<dbReference type="Gene3D" id="2.60.40.10">
    <property type="entry name" value="Immunoglobulins"/>
    <property type="match status" value="1"/>
</dbReference>
<proteinExistence type="predicted"/>
<gene>
    <name evidence="4" type="ORF">IQ249_19870</name>
</gene>
<evidence type="ECO:0000259" key="3">
    <source>
        <dbReference type="SMART" id="SM00912"/>
    </source>
</evidence>
<dbReference type="Proteomes" id="UP000654482">
    <property type="component" value="Unassembled WGS sequence"/>
</dbReference>
<dbReference type="InterPro" id="IPR012334">
    <property type="entry name" value="Pectin_lyas_fold"/>
</dbReference>
<keyword evidence="5" id="KW-1185">Reference proteome</keyword>
<organism evidence="4 5">
    <name type="scientific">Lusitaniella coriacea LEGE 07157</name>
    <dbReference type="NCBI Taxonomy" id="945747"/>
    <lineage>
        <taxon>Bacteria</taxon>
        <taxon>Bacillati</taxon>
        <taxon>Cyanobacteriota</taxon>
        <taxon>Cyanophyceae</taxon>
        <taxon>Spirulinales</taxon>
        <taxon>Lusitaniellaceae</taxon>
        <taxon>Lusitaniella</taxon>
    </lineage>
</organism>
<feature type="domain" description="Filamentous haemagglutinin FhaB/tRNA nuclease CdiA-like TPS" evidence="3">
    <location>
        <begin position="23"/>
        <end position="135"/>
    </location>
</feature>
<dbReference type="SMART" id="SM00710">
    <property type="entry name" value="PbH1"/>
    <property type="match status" value="8"/>
</dbReference>
<feature type="compositionally biased region" description="Polar residues" evidence="1">
    <location>
        <begin position="1049"/>
        <end position="1062"/>
    </location>
</feature>
<protein>
    <submittedName>
        <fullName evidence="4">DUF4347 domain-containing protein</fullName>
    </submittedName>
</protein>
<evidence type="ECO:0000256" key="2">
    <source>
        <dbReference type="SAM" id="SignalP"/>
    </source>
</evidence>
<dbReference type="AlphaFoldDB" id="A0A8J7JE60"/>
<evidence type="ECO:0000313" key="4">
    <source>
        <dbReference type="EMBL" id="MBE9118155.1"/>
    </source>
</evidence>
<dbReference type="InterPro" id="IPR006626">
    <property type="entry name" value="PbH1"/>
</dbReference>
<dbReference type="InterPro" id="IPR008964">
    <property type="entry name" value="Invasin/intimin_cell_adhesion"/>
</dbReference>
<reference evidence="4" key="1">
    <citation type="submission" date="2020-10" db="EMBL/GenBank/DDBJ databases">
        <authorList>
            <person name="Castelo-Branco R."/>
            <person name="Eusebio N."/>
            <person name="Adriana R."/>
            <person name="Vieira A."/>
            <person name="Brugerolle De Fraissinette N."/>
            <person name="Rezende De Castro R."/>
            <person name="Schneider M.P."/>
            <person name="Vasconcelos V."/>
            <person name="Leao P.N."/>
        </authorList>
    </citation>
    <scope>NUCLEOTIDE SEQUENCE</scope>
    <source>
        <strain evidence="4">LEGE 07157</strain>
    </source>
</reference>
<dbReference type="RefSeq" id="WP_194031244.1">
    <property type="nucleotide sequence ID" value="NZ_JADEWZ010000039.1"/>
</dbReference>
<comment type="caution">
    <text evidence="4">The sequence shown here is derived from an EMBL/GenBank/DDBJ whole genome shotgun (WGS) entry which is preliminary data.</text>
</comment>
<feature type="chain" id="PRO_5035151436" evidence="2">
    <location>
        <begin position="19"/>
        <end position="1173"/>
    </location>
</feature>
<dbReference type="InterPro" id="IPR013783">
    <property type="entry name" value="Ig-like_fold"/>
</dbReference>
<feature type="region of interest" description="Disordered" evidence="1">
    <location>
        <begin position="1020"/>
        <end position="1070"/>
    </location>
</feature>